<sequence length="51" mass="6046">MDIQEQDLRQKEHPSNKAKEKAEIDKVIDTICALFATVKLKRIWKQHPLFL</sequence>
<evidence type="ECO:0000256" key="1">
    <source>
        <dbReference type="SAM" id="MobiDB-lite"/>
    </source>
</evidence>
<evidence type="ECO:0000313" key="3">
    <source>
        <dbReference type="Proteomes" id="UP000265520"/>
    </source>
</evidence>
<keyword evidence="3" id="KW-1185">Reference proteome</keyword>
<reference evidence="2 3" key="1">
    <citation type="journal article" date="2018" name="Front. Plant Sci.">
        <title>Red Clover (Trifolium pratense) and Zigzag Clover (T. medium) - A Picture of Genomic Similarities and Differences.</title>
        <authorList>
            <person name="Dluhosova J."/>
            <person name="Istvanek J."/>
            <person name="Nedelnik J."/>
            <person name="Repkova J."/>
        </authorList>
    </citation>
    <scope>NUCLEOTIDE SEQUENCE [LARGE SCALE GENOMIC DNA]</scope>
    <source>
        <strain evidence="3">cv. 10/8</strain>
        <tissue evidence="2">Leaf</tissue>
    </source>
</reference>
<feature type="non-terminal residue" evidence="2">
    <location>
        <position position="51"/>
    </location>
</feature>
<name>A0A392U0H4_9FABA</name>
<comment type="caution">
    <text evidence="2">The sequence shown here is derived from an EMBL/GenBank/DDBJ whole genome shotgun (WGS) entry which is preliminary data.</text>
</comment>
<accession>A0A392U0H4</accession>
<dbReference type="EMBL" id="LXQA010692803">
    <property type="protein sequence ID" value="MCI66297.1"/>
    <property type="molecule type" value="Genomic_DNA"/>
</dbReference>
<proteinExistence type="predicted"/>
<evidence type="ECO:0000313" key="2">
    <source>
        <dbReference type="EMBL" id="MCI66297.1"/>
    </source>
</evidence>
<protein>
    <submittedName>
        <fullName evidence="2">Uncharacterized protein</fullName>
    </submittedName>
</protein>
<organism evidence="2 3">
    <name type="scientific">Trifolium medium</name>
    <dbReference type="NCBI Taxonomy" id="97028"/>
    <lineage>
        <taxon>Eukaryota</taxon>
        <taxon>Viridiplantae</taxon>
        <taxon>Streptophyta</taxon>
        <taxon>Embryophyta</taxon>
        <taxon>Tracheophyta</taxon>
        <taxon>Spermatophyta</taxon>
        <taxon>Magnoliopsida</taxon>
        <taxon>eudicotyledons</taxon>
        <taxon>Gunneridae</taxon>
        <taxon>Pentapetalae</taxon>
        <taxon>rosids</taxon>
        <taxon>fabids</taxon>
        <taxon>Fabales</taxon>
        <taxon>Fabaceae</taxon>
        <taxon>Papilionoideae</taxon>
        <taxon>50 kb inversion clade</taxon>
        <taxon>NPAAA clade</taxon>
        <taxon>Hologalegina</taxon>
        <taxon>IRL clade</taxon>
        <taxon>Trifolieae</taxon>
        <taxon>Trifolium</taxon>
    </lineage>
</organism>
<dbReference type="AlphaFoldDB" id="A0A392U0H4"/>
<feature type="region of interest" description="Disordered" evidence="1">
    <location>
        <begin position="1"/>
        <end position="21"/>
    </location>
</feature>
<dbReference type="Proteomes" id="UP000265520">
    <property type="component" value="Unassembled WGS sequence"/>
</dbReference>